<keyword evidence="3" id="KW-1185">Reference proteome</keyword>
<reference evidence="2 3" key="2">
    <citation type="journal article" date="2013" name="Plant Cell Physiol.">
        <title>Rice Annotation Project Database (RAP-DB): an integrative and interactive database for rice genomics.</title>
        <authorList>
            <person name="Sakai H."/>
            <person name="Lee S.S."/>
            <person name="Tanaka T."/>
            <person name="Numa H."/>
            <person name="Kim J."/>
            <person name="Kawahara Y."/>
            <person name="Wakimoto H."/>
            <person name="Yang C.C."/>
            <person name="Iwamoto M."/>
            <person name="Abe T."/>
            <person name="Yamada Y."/>
            <person name="Muto A."/>
            <person name="Inokuchi H."/>
            <person name="Ikemura T."/>
            <person name="Matsumoto T."/>
            <person name="Sasaki T."/>
            <person name="Itoh T."/>
        </authorList>
    </citation>
    <scope>NUCLEOTIDE SEQUENCE [LARGE SCALE GENOMIC DNA]</scope>
    <source>
        <strain evidence="3">cv. Nipponbare</strain>
    </source>
</reference>
<evidence type="ECO:0000313" key="2">
    <source>
        <dbReference type="EMBL" id="BAT14647.1"/>
    </source>
</evidence>
<dbReference type="AlphaFoldDB" id="A0A0P0Y407"/>
<name>A0A0P0Y407_ORYSJ</name>
<reference evidence="2 3" key="3">
    <citation type="journal article" date="2013" name="Rice">
        <title>Improvement of the Oryza sativa Nipponbare reference genome using next generation sequence and optical map data.</title>
        <authorList>
            <person name="Kawahara Y."/>
            <person name="de la Bastide M."/>
            <person name="Hamilton J.P."/>
            <person name="Kanamori H."/>
            <person name="McCombie W.R."/>
            <person name="Ouyang S."/>
            <person name="Schwartz D.C."/>
            <person name="Tanaka T."/>
            <person name="Wu J."/>
            <person name="Zhou S."/>
            <person name="Childs K.L."/>
            <person name="Davidson R.M."/>
            <person name="Lin H."/>
            <person name="Quesada-Ocampo L."/>
            <person name="Vaillancourt B."/>
            <person name="Sakai H."/>
            <person name="Lee S.S."/>
            <person name="Kim J."/>
            <person name="Numa H."/>
            <person name="Itoh T."/>
            <person name="Buell C.R."/>
            <person name="Matsumoto T."/>
        </authorList>
    </citation>
    <scope>NUCLEOTIDE SEQUENCE [LARGE SCALE GENOMIC DNA]</scope>
    <source>
        <strain evidence="3">cv. Nipponbare</strain>
    </source>
</reference>
<dbReference type="EMBL" id="AP014967">
    <property type="protein sequence ID" value="BAT14647.1"/>
    <property type="molecule type" value="Genomic_DNA"/>
</dbReference>
<dbReference type="Gramene" id="Os11t0587000-02">
    <property type="protein sequence ID" value="Os11t0587000-02"/>
    <property type="gene ID" value="Os11g0587000"/>
</dbReference>
<feature type="compositionally biased region" description="Basic and acidic residues" evidence="1">
    <location>
        <begin position="92"/>
        <end position="105"/>
    </location>
</feature>
<feature type="region of interest" description="Disordered" evidence="1">
    <location>
        <begin position="85"/>
        <end position="105"/>
    </location>
</feature>
<organism evidence="2 3">
    <name type="scientific">Oryza sativa subsp. japonica</name>
    <name type="common">Rice</name>
    <dbReference type="NCBI Taxonomy" id="39947"/>
    <lineage>
        <taxon>Eukaryota</taxon>
        <taxon>Viridiplantae</taxon>
        <taxon>Streptophyta</taxon>
        <taxon>Embryophyta</taxon>
        <taxon>Tracheophyta</taxon>
        <taxon>Spermatophyta</taxon>
        <taxon>Magnoliopsida</taxon>
        <taxon>Liliopsida</taxon>
        <taxon>Poales</taxon>
        <taxon>Poaceae</taxon>
        <taxon>BOP clade</taxon>
        <taxon>Oryzoideae</taxon>
        <taxon>Oryzeae</taxon>
        <taxon>Oryzinae</taxon>
        <taxon>Oryza</taxon>
        <taxon>Oryza sativa</taxon>
    </lineage>
</organism>
<evidence type="ECO:0000313" key="3">
    <source>
        <dbReference type="Proteomes" id="UP000059680"/>
    </source>
</evidence>
<feature type="region of interest" description="Disordered" evidence="1">
    <location>
        <begin position="138"/>
        <end position="161"/>
    </location>
</feature>
<dbReference type="ExpressionAtlas" id="A0A0P0Y407">
    <property type="expression patterns" value="baseline and differential"/>
</dbReference>
<feature type="compositionally biased region" description="Basic and acidic residues" evidence="1">
    <location>
        <begin position="39"/>
        <end position="53"/>
    </location>
</feature>
<evidence type="ECO:0000256" key="1">
    <source>
        <dbReference type="SAM" id="MobiDB-lite"/>
    </source>
</evidence>
<dbReference type="Proteomes" id="UP000059680">
    <property type="component" value="Chromosome 11"/>
</dbReference>
<proteinExistence type="predicted"/>
<gene>
    <name evidence="2" type="ordered locus">Os11g0587000</name>
    <name evidence="2" type="ORF">OSNPB_110587000</name>
</gene>
<accession>A0A0P0Y407</accession>
<reference evidence="3" key="1">
    <citation type="journal article" date="2005" name="Nature">
        <title>The map-based sequence of the rice genome.</title>
        <authorList>
            <consortium name="International rice genome sequencing project (IRGSP)"/>
            <person name="Matsumoto T."/>
            <person name="Wu J."/>
            <person name="Kanamori H."/>
            <person name="Katayose Y."/>
            <person name="Fujisawa M."/>
            <person name="Namiki N."/>
            <person name="Mizuno H."/>
            <person name="Yamamoto K."/>
            <person name="Antonio B.A."/>
            <person name="Baba T."/>
            <person name="Sakata K."/>
            <person name="Nagamura Y."/>
            <person name="Aoki H."/>
            <person name="Arikawa K."/>
            <person name="Arita K."/>
            <person name="Bito T."/>
            <person name="Chiden Y."/>
            <person name="Fujitsuka N."/>
            <person name="Fukunaka R."/>
            <person name="Hamada M."/>
            <person name="Harada C."/>
            <person name="Hayashi A."/>
            <person name="Hijishita S."/>
            <person name="Honda M."/>
            <person name="Hosokawa S."/>
            <person name="Ichikawa Y."/>
            <person name="Idonuma A."/>
            <person name="Iijima M."/>
            <person name="Ikeda M."/>
            <person name="Ikeno M."/>
            <person name="Ito K."/>
            <person name="Ito S."/>
            <person name="Ito T."/>
            <person name="Ito Y."/>
            <person name="Ito Y."/>
            <person name="Iwabuchi A."/>
            <person name="Kamiya K."/>
            <person name="Karasawa W."/>
            <person name="Kurita K."/>
            <person name="Katagiri S."/>
            <person name="Kikuta A."/>
            <person name="Kobayashi H."/>
            <person name="Kobayashi N."/>
            <person name="Machita K."/>
            <person name="Maehara T."/>
            <person name="Masukawa M."/>
            <person name="Mizubayashi T."/>
            <person name="Mukai Y."/>
            <person name="Nagasaki H."/>
            <person name="Nagata Y."/>
            <person name="Naito S."/>
            <person name="Nakashima M."/>
            <person name="Nakama Y."/>
            <person name="Nakamichi Y."/>
            <person name="Nakamura M."/>
            <person name="Meguro A."/>
            <person name="Negishi M."/>
            <person name="Ohta I."/>
            <person name="Ohta T."/>
            <person name="Okamoto M."/>
            <person name="Ono N."/>
            <person name="Saji S."/>
            <person name="Sakaguchi M."/>
            <person name="Sakai K."/>
            <person name="Shibata M."/>
            <person name="Shimokawa T."/>
            <person name="Song J."/>
            <person name="Takazaki Y."/>
            <person name="Terasawa K."/>
            <person name="Tsugane M."/>
            <person name="Tsuji K."/>
            <person name="Ueda S."/>
            <person name="Waki K."/>
            <person name="Yamagata H."/>
            <person name="Yamamoto M."/>
            <person name="Yamamoto S."/>
            <person name="Yamane H."/>
            <person name="Yoshiki S."/>
            <person name="Yoshihara R."/>
            <person name="Yukawa K."/>
            <person name="Zhong H."/>
            <person name="Yano M."/>
            <person name="Yuan Q."/>
            <person name="Ouyang S."/>
            <person name="Liu J."/>
            <person name="Jones K.M."/>
            <person name="Gansberger K."/>
            <person name="Moffat K."/>
            <person name="Hill J."/>
            <person name="Bera J."/>
            <person name="Fadrosh D."/>
            <person name="Jin S."/>
            <person name="Johri S."/>
            <person name="Kim M."/>
            <person name="Overton L."/>
            <person name="Reardon M."/>
            <person name="Tsitrin T."/>
            <person name="Vuong H."/>
            <person name="Weaver B."/>
            <person name="Ciecko A."/>
            <person name="Tallon L."/>
            <person name="Jackson J."/>
            <person name="Pai G."/>
            <person name="Aken S.V."/>
            <person name="Utterback T."/>
            <person name="Reidmuller S."/>
            <person name="Feldblyum T."/>
            <person name="Hsiao J."/>
            <person name="Zismann V."/>
            <person name="Iobst S."/>
            <person name="de Vazeille A.R."/>
            <person name="Buell C.R."/>
            <person name="Ying K."/>
            <person name="Li Y."/>
            <person name="Lu T."/>
            <person name="Huang Y."/>
            <person name="Zhao Q."/>
            <person name="Feng Q."/>
            <person name="Zhang L."/>
            <person name="Zhu J."/>
            <person name="Weng Q."/>
            <person name="Mu J."/>
            <person name="Lu Y."/>
            <person name="Fan D."/>
            <person name="Liu Y."/>
            <person name="Guan J."/>
            <person name="Zhang Y."/>
            <person name="Yu S."/>
            <person name="Liu X."/>
            <person name="Zhang Y."/>
            <person name="Hong G."/>
            <person name="Han B."/>
            <person name="Choisne N."/>
            <person name="Demange N."/>
            <person name="Orjeda G."/>
            <person name="Samain S."/>
            <person name="Cattolico L."/>
            <person name="Pelletier E."/>
            <person name="Couloux A."/>
            <person name="Segurens B."/>
            <person name="Wincker P."/>
            <person name="D'Hont A."/>
            <person name="Scarpelli C."/>
            <person name="Weissenbach J."/>
            <person name="Salanoubat M."/>
            <person name="Quetier F."/>
            <person name="Yu Y."/>
            <person name="Kim H.R."/>
            <person name="Rambo T."/>
            <person name="Currie J."/>
            <person name="Collura K."/>
            <person name="Luo M."/>
            <person name="Yang T."/>
            <person name="Ammiraju J.S.S."/>
            <person name="Engler F."/>
            <person name="Soderlund C."/>
            <person name="Wing R.A."/>
            <person name="Palmer L.E."/>
            <person name="de la Bastide M."/>
            <person name="Spiegel L."/>
            <person name="Nascimento L."/>
            <person name="Zutavern T."/>
            <person name="O'Shaughnessy A."/>
            <person name="Dike S."/>
            <person name="Dedhia N."/>
            <person name="Preston R."/>
            <person name="Balija V."/>
            <person name="McCombie W.R."/>
            <person name="Chow T."/>
            <person name="Chen H."/>
            <person name="Chung M."/>
            <person name="Chen C."/>
            <person name="Shaw J."/>
            <person name="Wu H."/>
            <person name="Hsiao K."/>
            <person name="Chao Y."/>
            <person name="Chu M."/>
            <person name="Cheng C."/>
            <person name="Hour A."/>
            <person name="Lee P."/>
            <person name="Lin S."/>
            <person name="Lin Y."/>
            <person name="Liou J."/>
            <person name="Liu S."/>
            <person name="Hsing Y."/>
            <person name="Raghuvanshi S."/>
            <person name="Mohanty A."/>
            <person name="Bharti A.K."/>
            <person name="Gaur A."/>
            <person name="Gupta V."/>
            <person name="Kumar D."/>
            <person name="Ravi V."/>
            <person name="Vij S."/>
            <person name="Kapur A."/>
            <person name="Khurana P."/>
            <person name="Khurana P."/>
            <person name="Khurana J.P."/>
            <person name="Tyagi A.K."/>
            <person name="Gaikwad K."/>
            <person name="Singh A."/>
            <person name="Dalal V."/>
            <person name="Srivastava S."/>
            <person name="Dixit A."/>
            <person name="Pal A.K."/>
            <person name="Ghazi I.A."/>
            <person name="Yadav M."/>
            <person name="Pandit A."/>
            <person name="Bhargava A."/>
            <person name="Sureshbabu K."/>
            <person name="Batra K."/>
            <person name="Sharma T.R."/>
            <person name="Mohapatra T."/>
            <person name="Singh N.K."/>
            <person name="Messing J."/>
            <person name="Nelson A.B."/>
            <person name="Fuks G."/>
            <person name="Kavchok S."/>
            <person name="Keizer G."/>
            <person name="Linton E."/>
            <person name="Llaca V."/>
            <person name="Song R."/>
            <person name="Tanyolac B."/>
            <person name="Young S."/>
            <person name="Ho-Il K."/>
            <person name="Hahn J.H."/>
            <person name="Sangsakoo G."/>
            <person name="Vanavichit A."/>
            <person name="de Mattos Luiz.A.T."/>
            <person name="Zimmer P.D."/>
            <person name="Malone G."/>
            <person name="Dellagostin O."/>
            <person name="de Oliveira A.C."/>
            <person name="Bevan M."/>
            <person name="Bancroft I."/>
            <person name="Minx P."/>
            <person name="Cordum H."/>
            <person name="Wilson R."/>
            <person name="Cheng Z."/>
            <person name="Jin W."/>
            <person name="Jiang J."/>
            <person name="Leong S.A."/>
            <person name="Iwama H."/>
            <person name="Gojobori T."/>
            <person name="Itoh T."/>
            <person name="Niimura Y."/>
            <person name="Fujii Y."/>
            <person name="Habara T."/>
            <person name="Sakai H."/>
            <person name="Sato Y."/>
            <person name="Wilson G."/>
            <person name="Kumar K."/>
            <person name="McCouch S."/>
            <person name="Juretic N."/>
            <person name="Hoen D."/>
            <person name="Wright S."/>
            <person name="Bruskiewich R."/>
            <person name="Bureau T."/>
            <person name="Miyao A."/>
            <person name="Hirochika H."/>
            <person name="Nishikawa T."/>
            <person name="Kadowaki K."/>
            <person name="Sugiura M."/>
            <person name="Burr B."/>
            <person name="Sasaki T."/>
        </authorList>
    </citation>
    <scope>NUCLEOTIDE SEQUENCE [LARGE SCALE GENOMIC DNA]</scope>
    <source>
        <strain evidence="3">cv. Nipponbare</strain>
    </source>
</reference>
<feature type="region of interest" description="Disordered" evidence="1">
    <location>
        <begin position="32"/>
        <end position="66"/>
    </location>
</feature>
<protein>
    <submittedName>
        <fullName evidence="2">Os11g0587000 protein</fullName>
    </submittedName>
</protein>
<sequence>MSSTCIASNHRIPRHSIPLWHSIEHLTSGAHIPSFSIHPDQRRRDEEVGREPFRSGLRPDTPADLELRRPRARRHGEVVRVAVGKARRRRHLPEDPHRHPREATREVPAEHGIVEERLLRRRRRRRGVEHIAGGAGVPEAEVAGDEEGRDVAVGGEPCYDGERVRPAVVGGGVVAGEVVAGDGGG</sequence>